<protein>
    <submittedName>
        <fullName evidence="2">Uncharacterized protein</fullName>
    </submittedName>
</protein>
<keyword evidence="1" id="KW-1133">Transmembrane helix</keyword>
<evidence type="ECO:0000256" key="1">
    <source>
        <dbReference type="SAM" id="Phobius"/>
    </source>
</evidence>
<feature type="transmembrane region" description="Helical" evidence="1">
    <location>
        <begin position="97"/>
        <end position="115"/>
    </location>
</feature>
<sequence length="165" mass="18185">MSQVAAVWRRTCRVTFPFELSSFNNFDGISRQARRVKVNKTQWRAAKEEREVSKIRDEQTKLTATYLNSLAVTVFAVGGLAPIVATLNDLGARPHPFPLIVGGFCILASGAHTLCSESGSQRSIAMNGYQIAALLITPIGGLLLAAWAYWLTRHDREGHNHHPAE</sequence>
<accession>B2IJ70</accession>
<evidence type="ECO:0000313" key="2">
    <source>
        <dbReference type="EMBL" id="ACB94833.1"/>
    </source>
</evidence>
<dbReference type="Proteomes" id="UP000001695">
    <property type="component" value="Chromosome"/>
</dbReference>
<organism evidence="2 3">
    <name type="scientific">Beijerinckia indica subsp. indica (strain ATCC 9039 / DSM 1715 / NCIMB 8712)</name>
    <dbReference type="NCBI Taxonomy" id="395963"/>
    <lineage>
        <taxon>Bacteria</taxon>
        <taxon>Pseudomonadati</taxon>
        <taxon>Pseudomonadota</taxon>
        <taxon>Alphaproteobacteria</taxon>
        <taxon>Hyphomicrobiales</taxon>
        <taxon>Beijerinckiaceae</taxon>
        <taxon>Beijerinckia</taxon>
    </lineage>
</organism>
<gene>
    <name evidence="2" type="ordered locus">Bind_1191</name>
</gene>
<reference evidence="3" key="1">
    <citation type="submission" date="2008-03" db="EMBL/GenBank/DDBJ databases">
        <title>Complete sequence of chromosome of Beijerinckia indica subsp. indica ATCC 9039.</title>
        <authorList>
            <consortium name="US DOE Joint Genome Institute"/>
            <person name="Copeland A."/>
            <person name="Lucas S."/>
            <person name="Lapidus A."/>
            <person name="Glavina del Rio T."/>
            <person name="Dalin E."/>
            <person name="Tice H."/>
            <person name="Bruce D."/>
            <person name="Goodwin L."/>
            <person name="Pitluck S."/>
            <person name="LaButti K."/>
            <person name="Schmutz J."/>
            <person name="Larimer F."/>
            <person name="Land M."/>
            <person name="Hauser L."/>
            <person name="Kyrpides N."/>
            <person name="Mikhailova N."/>
            <person name="Dunfield P.F."/>
            <person name="Dedysh S.N."/>
            <person name="Liesack W."/>
            <person name="Saw J.H."/>
            <person name="Alam M."/>
            <person name="Chen Y."/>
            <person name="Murrell J.C."/>
            <person name="Richardson P."/>
        </authorList>
    </citation>
    <scope>NUCLEOTIDE SEQUENCE [LARGE SCALE GENOMIC DNA]</scope>
    <source>
        <strain evidence="3">ATCC 9039 / DSM 1715 / NCIMB 8712</strain>
    </source>
</reference>
<keyword evidence="1" id="KW-0472">Membrane</keyword>
<keyword evidence="3" id="KW-1185">Reference proteome</keyword>
<feature type="transmembrane region" description="Helical" evidence="1">
    <location>
        <begin position="127"/>
        <end position="150"/>
    </location>
</feature>
<dbReference type="KEGG" id="bid:Bind_1191"/>
<evidence type="ECO:0000313" key="3">
    <source>
        <dbReference type="Proteomes" id="UP000001695"/>
    </source>
</evidence>
<dbReference type="EMBL" id="CP001016">
    <property type="protein sequence ID" value="ACB94833.1"/>
    <property type="molecule type" value="Genomic_DNA"/>
</dbReference>
<name>B2IJ70_BEII9</name>
<keyword evidence="1" id="KW-0812">Transmembrane</keyword>
<dbReference type="AlphaFoldDB" id="B2IJ70"/>
<proteinExistence type="predicted"/>
<dbReference type="HOGENOM" id="CLU_1607639_0_0_5"/>
<reference evidence="2 3" key="2">
    <citation type="journal article" date="2010" name="J. Bacteriol.">
        <title>Complete genome sequence of Beijerinckia indica subsp. indica.</title>
        <authorList>
            <person name="Tamas I."/>
            <person name="Dedysh S.N."/>
            <person name="Liesack W."/>
            <person name="Stott M.B."/>
            <person name="Alam M."/>
            <person name="Murrell J.C."/>
            <person name="Dunfield P.F."/>
        </authorList>
    </citation>
    <scope>NUCLEOTIDE SEQUENCE [LARGE SCALE GENOMIC DNA]</scope>
    <source>
        <strain evidence="3">ATCC 9039 / DSM 1715 / NCIMB 8712</strain>
    </source>
</reference>
<feature type="transmembrane region" description="Helical" evidence="1">
    <location>
        <begin position="64"/>
        <end position="85"/>
    </location>
</feature>